<evidence type="ECO:0000256" key="6">
    <source>
        <dbReference type="HAMAP-Rule" id="MF_01872"/>
    </source>
</evidence>
<evidence type="ECO:0000256" key="5">
    <source>
        <dbReference type="ARBA" id="ARBA00022694"/>
    </source>
</evidence>
<dbReference type="InterPro" id="IPR002052">
    <property type="entry name" value="DNA_methylase_N6_adenine_CS"/>
</dbReference>
<dbReference type="EC" id="2.1.1.223" evidence="6"/>
<sequence>MARNSYFQFKQFRVEQGQTAMKITTDACILGARAEVENSYSILDIGAGTGLLSLMAAQRSTASIDAIELDDEAAIQARENFAACPWNSRLTLHHCPVQSYIPEKRYDCILSNPPFFENAYKASCDKRSLARHTDSLSFLELARNIDRLISEDGKAWILLPVESSLLFLEEVQKATHLKLERTIAVRSSSTHKDHRHILVLNQSNSANIREQITIYSEHPAYAPATTELLKPYYLKL</sequence>
<dbReference type="GO" id="GO:0000179">
    <property type="term" value="F:rRNA (adenine-N6,N6-)-dimethyltransferase activity"/>
    <property type="evidence" value="ECO:0007669"/>
    <property type="project" value="InterPro"/>
</dbReference>
<dbReference type="eggNOG" id="COG4123">
    <property type="taxonomic scope" value="Bacteria"/>
</dbReference>
<dbReference type="GO" id="GO:0008033">
    <property type="term" value="P:tRNA processing"/>
    <property type="evidence" value="ECO:0007669"/>
    <property type="project" value="UniProtKB-UniRule"/>
</dbReference>
<feature type="domain" description="Methyltransferase small" evidence="7">
    <location>
        <begin position="37"/>
        <end position="119"/>
    </location>
</feature>
<dbReference type="PANTHER" id="PTHR47739">
    <property type="entry name" value="TRNA1(VAL) (ADENINE(37)-N6)-METHYLTRANSFERASE"/>
    <property type="match status" value="1"/>
</dbReference>
<proteinExistence type="inferred from homology"/>
<organism evidence="8 9">
    <name type="scientific">Endozoicomonas numazuensis</name>
    <dbReference type="NCBI Taxonomy" id="1137799"/>
    <lineage>
        <taxon>Bacteria</taxon>
        <taxon>Pseudomonadati</taxon>
        <taxon>Pseudomonadota</taxon>
        <taxon>Gammaproteobacteria</taxon>
        <taxon>Oceanospirillales</taxon>
        <taxon>Endozoicomonadaceae</taxon>
        <taxon>Endozoicomonas</taxon>
    </lineage>
</organism>
<evidence type="ECO:0000256" key="2">
    <source>
        <dbReference type="ARBA" id="ARBA00022603"/>
    </source>
</evidence>
<reference evidence="8 9" key="1">
    <citation type="submission" date="2014-06" db="EMBL/GenBank/DDBJ databases">
        <title>Whole Genome Sequences of Three Symbiotic Endozoicomonas Bacteria.</title>
        <authorList>
            <person name="Neave M.J."/>
            <person name="Apprill A."/>
            <person name="Voolstra C.R."/>
        </authorList>
    </citation>
    <scope>NUCLEOTIDE SEQUENCE [LARGE SCALE GENOMIC DNA]</scope>
    <source>
        <strain evidence="8 9">DSM 25634</strain>
    </source>
</reference>
<keyword evidence="2 6" id="KW-0489">Methyltransferase</keyword>
<dbReference type="InterPro" id="IPR020596">
    <property type="entry name" value="rRNA_Ade_Mease_Trfase_CS"/>
</dbReference>
<dbReference type="InterPro" id="IPR050210">
    <property type="entry name" value="tRNA_Adenine-N(6)_MTase"/>
</dbReference>
<keyword evidence="3 6" id="KW-0808">Transferase</keyword>
<dbReference type="Pfam" id="PF05175">
    <property type="entry name" value="MTS"/>
    <property type="match status" value="1"/>
</dbReference>
<dbReference type="SUPFAM" id="SSF53335">
    <property type="entry name" value="S-adenosyl-L-methionine-dependent methyltransferases"/>
    <property type="match status" value="1"/>
</dbReference>
<evidence type="ECO:0000256" key="1">
    <source>
        <dbReference type="ARBA" id="ARBA00022490"/>
    </source>
</evidence>
<accession>A0A081NJL0</accession>
<dbReference type="RefSeq" id="WP_034831864.1">
    <property type="nucleotide sequence ID" value="NZ_JOKH01000001.1"/>
</dbReference>
<dbReference type="InterPro" id="IPR029063">
    <property type="entry name" value="SAM-dependent_MTases_sf"/>
</dbReference>
<evidence type="ECO:0000256" key="3">
    <source>
        <dbReference type="ARBA" id="ARBA00022679"/>
    </source>
</evidence>
<comment type="function">
    <text evidence="6">Specifically methylates the adenine in position 37 of tRNA(1)(Val) (anticodon cmo5UAC).</text>
</comment>
<dbReference type="PROSITE" id="PS01131">
    <property type="entry name" value="RRNA_A_DIMETH"/>
    <property type="match status" value="1"/>
</dbReference>
<dbReference type="PROSITE" id="PS00092">
    <property type="entry name" value="N6_MTASE"/>
    <property type="match status" value="1"/>
</dbReference>
<dbReference type="GO" id="GO:0016430">
    <property type="term" value="F:tRNA (adenine-N6)-methyltransferase activity"/>
    <property type="evidence" value="ECO:0007669"/>
    <property type="project" value="UniProtKB-UniRule"/>
</dbReference>
<dbReference type="CDD" id="cd02440">
    <property type="entry name" value="AdoMet_MTases"/>
    <property type="match status" value="1"/>
</dbReference>
<evidence type="ECO:0000313" key="8">
    <source>
        <dbReference type="EMBL" id="KEQ18633.1"/>
    </source>
</evidence>
<keyword evidence="4 6" id="KW-0949">S-adenosyl-L-methionine</keyword>
<gene>
    <name evidence="8" type="ORF">GZ78_00415</name>
</gene>
<dbReference type="OrthoDB" id="5383291at2"/>
<keyword evidence="5 6" id="KW-0819">tRNA processing</keyword>
<evidence type="ECO:0000259" key="7">
    <source>
        <dbReference type="Pfam" id="PF05175"/>
    </source>
</evidence>
<dbReference type="Gene3D" id="3.40.50.150">
    <property type="entry name" value="Vaccinia Virus protein VP39"/>
    <property type="match status" value="1"/>
</dbReference>
<dbReference type="InterPro" id="IPR022882">
    <property type="entry name" value="tRNA_adenine-N6_MeTrfase"/>
</dbReference>
<comment type="subcellular location">
    <subcellularLocation>
        <location evidence="6">Cytoplasm</location>
    </subcellularLocation>
</comment>
<dbReference type="GO" id="GO:0003676">
    <property type="term" value="F:nucleic acid binding"/>
    <property type="evidence" value="ECO:0007669"/>
    <property type="project" value="InterPro"/>
</dbReference>
<comment type="catalytic activity">
    <reaction evidence="6">
        <text>adenosine(37) in tRNA1(Val) + S-adenosyl-L-methionine = N(6)-methyladenosine(37) in tRNA1(Val) + S-adenosyl-L-homocysteine + H(+)</text>
        <dbReference type="Rhea" id="RHEA:43160"/>
        <dbReference type="Rhea" id="RHEA-COMP:10369"/>
        <dbReference type="Rhea" id="RHEA-COMP:10370"/>
        <dbReference type="ChEBI" id="CHEBI:15378"/>
        <dbReference type="ChEBI" id="CHEBI:57856"/>
        <dbReference type="ChEBI" id="CHEBI:59789"/>
        <dbReference type="ChEBI" id="CHEBI:74411"/>
        <dbReference type="ChEBI" id="CHEBI:74449"/>
        <dbReference type="EC" id="2.1.1.223"/>
    </reaction>
</comment>
<dbReference type="PANTHER" id="PTHR47739:SF1">
    <property type="entry name" value="TRNA1(VAL) (ADENINE(37)-N6)-METHYLTRANSFERASE"/>
    <property type="match status" value="1"/>
</dbReference>
<dbReference type="HAMAP" id="MF_01872">
    <property type="entry name" value="tRNA_methyltr_YfiC"/>
    <property type="match status" value="1"/>
</dbReference>
<dbReference type="InterPro" id="IPR007848">
    <property type="entry name" value="Small_mtfrase_dom"/>
</dbReference>
<dbReference type="GO" id="GO:0005737">
    <property type="term" value="C:cytoplasm"/>
    <property type="evidence" value="ECO:0007669"/>
    <property type="project" value="UniProtKB-SubCell"/>
</dbReference>
<dbReference type="Proteomes" id="UP000028073">
    <property type="component" value="Unassembled WGS sequence"/>
</dbReference>
<comment type="similarity">
    <text evidence="6">Belongs to the methyltransferase superfamily. tRNA (adenine-N(6)-)-methyltransferase family.</text>
</comment>
<name>A0A081NJL0_9GAMM</name>
<keyword evidence="1 6" id="KW-0963">Cytoplasm</keyword>
<dbReference type="EMBL" id="JOKH01000001">
    <property type="protein sequence ID" value="KEQ18633.1"/>
    <property type="molecule type" value="Genomic_DNA"/>
</dbReference>
<evidence type="ECO:0000313" key="9">
    <source>
        <dbReference type="Proteomes" id="UP000028073"/>
    </source>
</evidence>
<protein>
    <recommendedName>
        <fullName evidence="6">tRNA1(Val) (adenine(37)-N6)-methyltransferase</fullName>
        <ecNumber evidence="6">2.1.1.223</ecNumber>
    </recommendedName>
    <alternativeName>
        <fullName evidence="6">tRNA m6A37 methyltransferase</fullName>
    </alternativeName>
</protein>
<evidence type="ECO:0000256" key="4">
    <source>
        <dbReference type="ARBA" id="ARBA00022691"/>
    </source>
</evidence>
<keyword evidence="9" id="KW-1185">Reference proteome</keyword>
<comment type="caution">
    <text evidence="8">The sequence shown here is derived from an EMBL/GenBank/DDBJ whole genome shotgun (WGS) entry which is preliminary data.</text>
</comment>
<dbReference type="STRING" id="1137799.GZ78_00415"/>
<dbReference type="AlphaFoldDB" id="A0A081NJL0"/>